<comment type="caution">
    <text evidence="1">The sequence shown here is derived from an EMBL/GenBank/DDBJ whole genome shotgun (WGS) entry which is preliminary data.</text>
</comment>
<accession>A0A7J7YDM9</accession>
<proteinExistence type="predicted"/>
<dbReference type="Proteomes" id="UP000527355">
    <property type="component" value="Unassembled WGS sequence"/>
</dbReference>
<gene>
    <name evidence="1" type="ORF">mMyoMyo1_011020</name>
</gene>
<keyword evidence="2" id="KW-1185">Reference proteome</keyword>
<protein>
    <submittedName>
        <fullName evidence="1">Uncharacterized protein</fullName>
    </submittedName>
</protein>
<reference evidence="1 2" key="1">
    <citation type="journal article" date="2020" name="Nature">
        <title>Six reference-quality genomes reveal evolution of bat adaptations.</title>
        <authorList>
            <person name="Jebb D."/>
            <person name="Huang Z."/>
            <person name="Pippel M."/>
            <person name="Hughes G.M."/>
            <person name="Lavrichenko K."/>
            <person name="Devanna P."/>
            <person name="Winkler S."/>
            <person name="Jermiin L.S."/>
            <person name="Skirmuntt E.C."/>
            <person name="Katzourakis A."/>
            <person name="Burkitt-Gray L."/>
            <person name="Ray D.A."/>
            <person name="Sullivan K.A.M."/>
            <person name="Roscito J.G."/>
            <person name="Kirilenko B.M."/>
            <person name="Davalos L.M."/>
            <person name="Corthals A.P."/>
            <person name="Power M.L."/>
            <person name="Jones G."/>
            <person name="Ransome R.D."/>
            <person name="Dechmann D.K.N."/>
            <person name="Locatelli A.G."/>
            <person name="Puechmaille S.J."/>
            <person name="Fedrigo O."/>
            <person name="Jarvis E.D."/>
            <person name="Hiller M."/>
            <person name="Vernes S.C."/>
            <person name="Myers E.W."/>
            <person name="Teeling E.C."/>
        </authorList>
    </citation>
    <scope>NUCLEOTIDE SEQUENCE [LARGE SCALE GENOMIC DNA]</scope>
    <source>
        <strain evidence="1">MMyoMyo1</strain>
        <tissue evidence="1">Flight muscle</tissue>
    </source>
</reference>
<dbReference type="AlphaFoldDB" id="A0A7J7YDM9"/>
<name>A0A7J7YDM9_MYOMY</name>
<evidence type="ECO:0000313" key="1">
    <source>
        <dbReference type="EMBL" id="KAF6360062.1"/>
    </source>
</evidence>
<sequence length="141" mass="15351">MRNVSLSSTAFTHIQIQRELQAKVICICEGFLEQPSPRTHTLTADPAHTVGLIQSLHLKVGVCDTATGLAGLHHSQDRMEIGILNGELGEEGMPGLQHMANGGAWWRLYFHLSVPGVHQRDAKGPAALQQRRAQQLLSSAT</sequence>
<dbReference type="EMBL" id="JABWUV010000004">
    <property type="protein sequence ID" value="KAF6360062.1"/>
    <property type="molecule type" value="Genomic_DNA"/>
</dbReference>
<evidence type="ECO:0000313" key="2">
    <source>
        <dbReference type="Proteomes" id="UP000527355"/>
    </source>
</evidence>
<organism evidence="1 2">
    <name type="scientific">Myotis myotis</name>
    <name type="common">Greater mouse-eared bat</name>
    <name type="synonym">Vespertilio myotis</name>
    <dbReference type="NCBI Taxonomy" id="51298"/>
    <lineage>
        <taxon>Eukaryota</taxon>
        <taxon>Metazoa</taxon>
        <taxon>Chordata</taxon>
        <taxon>Craniata</taxon>
        <taxon>Vertebrata</taxon>
        <taxon>Euteleostomi</taxon>
        <taxon>Mammalia</taxon>
        <taxon>Eutheria</taxon>
        <taxon>Laurasiatheria</taxon>
        <taxon>Chiroptera</taxon>
        <taxon>Yangochiroptera</taxon>
        <taxon>Vespertilionidae</taxon>
        <taxon>Myotis</taxon>
    </lineage>
</organism>